<comment type="caution">
    <text evidence="6">The sequence shown here is derived from an EMBL/GenBank/DDBJ whole genome shotgun (WGS) entry which is preliminary data.</text>
</comment>
<accession>A0A7J9JU49</accession>
<keyword evidence="3" id="KW-0862">Zinc</keyword>
<dbReference type="SMART" id="SM00575">
    <property type="entry name" value="ZnF_PMZ"/>
    <property type="match status" value="1"/>
</dbReference>
<evidence type="ECO:0000313" key="6">
    <source>
        <dbReference type="EMBL" id="MBA0837697.1"/>
    </source>
</evidence>
<evidence type="ECO:0000313" key="7">
    <source>
        <dbReference type="Proteomes" id="UP000593575"/>
    </source>
</evidence>
<organism evidence="6 7">
    <name type="scientific">Gossypium armourianum</name>
    <dbReference type="NCBI Taxonomy" id="34283"/>
    <lineage>
        <taxon>Eukaryota</taxon>
        <taxon>Viridiplantae</taxon>
        <taxon>Streptophyta</taxon>
        <taxon>Embryophyta</taxon>
        <taxon>Tracheophyta</taxon>
        <taxon>Spermatophyta</taxon>
        <taxon>Magnoliopsida</taxon>
        <taxon>eudicotyledons</taxon>
        <taxon>Gunneridae</taxon>
        <taxon>Pentapetalae</taxon>
        <taxon>rosids</taxon>
        <taxon>malvids</taxon>
        <taxon>Malvales</taxon>
        <taxon>Malvaceae</taxon>
        <taxon>Malvoideae</taxon>
        <taxon>Gossypium</taxon>
    </lineage>
</organism>
<dbReference type="Proteomes" id="UP000593575">
    <property type="component" value="Unassembled WGS sequence"/>
</dbReference>
<dbReference type="PANTHER" id="PTHR31973">
    <property type="entry name" value="POLYPROTEIN, PUTATIVE-RELATED"/>
    <property type="match status" value="1"/>
</dbReference>
<proteinExistence type="predicted"/>
<protein>
    <recommendedName>
        <fullName evidence="5">SWIM-type domain-containing protein</fullName>
    </recommendedName>
</protein>
<name>A0A7J9JU49_9ROSI</name>
<reference evidence="6 7" key="1">
    <citation type="journal article" date="2019" name="Genome Biol. Evol.">
        <title>Insights into the evolution of the New World diploid cottons (Gossypium, subgenus Houzingenia) based on genome sequencing.</title>
        <authorList>
            <person name="Grover C.E."/>
            <person name="Arick M.A. 2nd"/>
            <person name="Thrash A."/>
            <person name="Conover J.L."/>
            <person name="Sanders W.S."/>
            <person name="Peterson D.G."/>
            <person name="Frelichowski J.E."/>
            <person name="Scheffler J.A."/>
            <person name="Scheffler B.E."/>
            <person name="Wendel J.F."/>
        </authorList>
    </citation>
    <scope>NUCLEOTIDE SEQUENCE [LARGE SCALE GENOMIC DNA]</scope>
    <source>
        <strain evidence="6">6</strain>
        <tissue evidence="6">Leaf</tissue>
    </source>
</reference>
<dbReference type="Pfam" id="PF04434">
    <property type="entry name" value="SWIM"/>
    <property type="match status" value="1"/>
</dbReference>
<gene>
    <name evidence="6" type="ORF">Goarm_009834</name>
</gene>
<dbReference type="PROSITE" id="PS50966">
    <property type="entry name" value="ZF_SWIM"/>
    <property type="match status" value="1"/>
</dbReference>
<dbReference type="EMBL" id="JABFAE010000009">
    <property type="protein sequence ID" value="MBA0837697.1"/>
    <property type="molecule type" value="Genomic_DNA"/>
</dbReference>
<evidence type="ECO:0000259" key="5">
    <source>
        <dbReference type="PROSITE" id="PS50966"/>
    </source>
</evidence>
<keyword evidence="2 4" id="KW-0863">Zinc-finger</keyword>
<evidence type="ECO:0000256" key="2">
    <source>
        <dbReference type="ARBA" id="ARBA00022771"/>
    </source>
</evidence>
<feature type="domain" description="SWIM-type" evidence="5">
    <location>
        <begin position="38"/>
        <end position="80"/>
    </location>
</feature>
<dbReference type="AlphaFoldDB" id="A0A7J9JU49"/>
<dbReference type="GO" id="GO:0008270">
    <property type="term" value="F:zinc ion binding"/>
    <property type="evidence" value="ECO:0007669"/>
    <property type="project" value="UniProtKB-KW"/>
</dbReference>
<evidence type="ECO:0000256" key="4">
    <source>
        <dbReference type="PROSITE-ProRule" id="PRU00325"/>
    </source>
</evidence>
<sequence>MLFPNAKTRHCVRHLHANFKKAGFQTKELKDLASGDRYQVECGLGSQHVVDLVEDSCSCKNWDLTGIPCMHAVVVIHLKDEYPETYVKT</sequence>
<dbReference type="InterPro" id="IPR007527">
    <property type="entry name" value="Znf_SWIM"/>
</dbReference>
<keyword evidence="1" id="KW-0479">Metal-binding</keyword>
<keyword evidence="7" id="KW-1185">Reference proteome</keyword>
<dbReference type="PANTHER" id="PTHR31973:SF187">
    <property type="entry name" value="MUTATOR TRANSPOSASE MUDRA PROTEIN"/>
    <property type="match status" value="1"/>
</dbReference>
<dbReference type="InterPro" id="IPR006564">
    <property type="entry name" value="Znf_PMZ"/>
</dbReference>
<evidence type="ECO:0000256" key="3">
    <source>
        <dbReference type="ARBA" id="ARBA00022833"/>
    </source>
</evidence>
<evidence type="ECO:0000256" key="1">
    <source>
        <dbReference type="ARBA" id="ARBA00022723"/>
    </source>
</evidence>